<protein>
    <submittedName>
        <fullName evidence="2">Uncharacterized protein</fullName>
    </submittedName>
</protein>
<dbReference type="Gramene" id="Kaladp0040s0205.1.v1.1">
    <property type="protein sequence ID" value="Kaladp0040s0205.1.v1.1"/>
    <property type="gene ID" value="Kaladp0040s0205.v1.1"/>
</dbReference>
<proteinExistence type="predicted"/>
<keyword evidence="3" id="KW-1185">Reference proteome</keyword>
<dbReference type="EnsemblPlants" id="Kaladp0040s0205.1.v1.1">
    <property type="protein sequence ID" value="Kaladp0040s0205.1.v1.1"/>
    <property type="gene ID" value="Kaladp0040s0205.v1.1"/>
</dbReference>
<accession>A0A7N0TMC1</accession>
<evidence type="ECO:0000313" key="2">
    <source>
        <dbReference type="EnsemblPlants" id="Kaladp0040s0205.1.v1.1"/>
    </source>
</evidence>
<name>A0A7N0TMC1_KALFE</name>
<evidence type="ECO:0000256" key="1">
    <source>
        <dbReference type="SAM" id="MobiDB-lite"/>
    </source>
</evidence>
<evidence type="ECO:0000313" key="3">
    <source>
        <dbReference type="Proteomes" id="UP000594263"/>
    </source>
</evidence>
<dbReference type="Proteomes" id="UP000594263">
    <property type="component" value="Unplaced"/>
</dbReference>
<feature type="region of interest" description="Disordered" evidence="1">
    <location>
        <begin position="64"/>
        <end position="83"/>
    </location>
</feature>
<dbReference type="AlphaFoldDB" id="A0A7N0TMC1"/>
<organism evidence="2 3">
    <name type="scientific">Kalanchoe fedtschenkoi</name>
    <name type="common">Lavender scallops</name>
    <name type="synonym">South American air plant</name>
    <dbReference type="NCBI Taxonomy" id="63787"/>
    <lineage>
        <taxon>Eukaryota</taxon>
        <taxon>Viridiplantae</taxon>
        <taxon>Streptophyta</taxon>
        <taxon>Embryophyta</taxon>
        <taxon>Tracheophyta</taxon>
        <taxon>Spermatophyta</taxon>
        <taxon>Magnoliopsida</taxon>
        <taxon>eudicotyledons</taxon>
        <taxon>Gunneridae</taxon>
        <taxon>Pentapetalae</taxon>
        <taxon>Saxifragales</taxon>
        <taxon>Crassulaceae</taxon>
        <taxon>Kalanchoe</taxon>
    </lineage>
</organism>
<sequence length="83" mass="9565">MNWKLLTQPAEICRHQKTASKQPKPPTDPNMRFWNQISFLRNMIRSAFQHSHCLLPLNHPIAYPHTGTASSNQEVQPRKATSC</sequence>
<feature type="compositionally biased region" description="Polar residues" evidence="1">
    <location>
        <begin position="67"/>
        <end position="83"/>
    </location>
</feature>
<reference evidence="2" key="1">
    <citation type="submission" date="2021-01" db="UniProtKB">
        <authorList>
            <consortium name="EnsemblPlants"/>
        </authorList>
    </citation>
    <scope>IDENTIFICATION</scope>
</reference>